<evidence type="ECO:0000256" key="2">
    <source>
        <dbReference type="ARBA" id="ARBA00022730"/>
    </source>
</evidence>
<keyword evidence="2 5" id="KW-0699">rRNA-binding</keyword>
<comment type="caution">
    <text evidence="7">The sequence shown here is derived from an EMBL/GenBank/DDBJ whole genome shotgun (WGS) entry which is preliminary data.</text>
</comment>
<name>A0ABS9GZF1_9BACL</name>
<proteinExistence type="inferred from homology"/>
<evidence type="ECO:0000313" key="7">
    <source>
        <dbReference type="EMBL" id="MCF6137046.1"/>
    </source>
</evidence>
<evidence type="ECO:0000313" key="8">
    <source>
        <dbReference type="Proteomes" id="UP001649381"/>
    </source>
</evidence>
<keyword evidence="1 5" id="KW-0820">tRNA-binding</keyword>
<dbReference type="InterPro" id="IPR008532">
    <property type="entry name" value="NFACT_RNA-bd"/>
</dbReference>
<dbReference type="Pfam" id="PF05833">
    <property type="entry name" value="NFACT_N"/>
    <property type="match status" value="1"/>
</dbReference>
<dbReference type="Gene3D" id="2.30.310.10">
    <property type="entry name" value="ibrinogen binding protein from staphylococcus aureus domain"/>
    <property type="match status" value="1"/>
</dbReference>
<gene>
    <name evidence="5" type="primary">rqcH</name>
    <name evidence="7" type="ORF">L2716_04830</name>
</gene>
<comment type="similarity">
    <text evidence="5">Belongs to the NEMF family.</text>
</comment>
<evidence type="ECO:0000256" key="5">
    <source>
        <dbReference type="HAMAP-Rule" id="MF_00844"/>
    </source>
</evidence>
<keyword evidence="8" id="KW-1185">Reference proteome</keyword>
<dbReference type="PANTHER" id="PTHR15239:SF6">
    <property type="entry name" value="RIBOSOME QUALITY CONTROL COMPLEX SUBUNIT NEMF"/>
    <property type="match status" value="1"/>
</dbReference>
<keyword evidence="5" id="KW-0175">Coiled coil</keyword>
<evidence type="ECO:0000256" key="4">
    <source>
        <dbReference type="ARBA" id="ARBA00022917"/>
    </source>
</evidence>
<dbReference type="PANTHER" id="PTHR15239">
    <property type="entry name" value="NUCLEAR EXPORT MEDIATOR FACTOR NEMF"/>
    <property type="match status" value="1"/>
</dbReference>
<keyword evidence="4 5" id="KW-0648">Protein biosynthesis</keyword>
<dbReference type="Gene3D" id="1.10.8.50">
    <property type="match status" value="1"/>
</dbReference>
<evidence type="ECO:0000256" key="1">
    <source>
        <dbReference type="ARBA" id="ARBA00022555"/>
    </source>
</evidence>
<protein>
    <recommendedName>
        <fullName evidence="5">Rqc2 homolog RqcH</fullName>
        <shortName evidence="5">RqcH</shortName>
    </recommendedName>
</protein>
<comment type="function">
    <text evidence="5">Key component of the ribosome quality control system (RQC), a ribosome-associated complex that mediates the extraction of incompletely synthesized nascent chains from stalled ribosomes and their subsequent degradation. RqcH recruits Ala-charged tRNA, and with RqcP directs the elongation of stalled nascent chains on 50S ribosomal subunits, leading to non-templated C-terminal alanine extensions (Ala tail). The Ala tail promotes nascent chain degradation. May add between 1 and at least 8 Ala residues. Binds to stalled 50S ribosomal subunits.</text>
</comment>
<dbReference type="Pfam" id="PF05670">
    <property type="entry name" value="NFACT-R_1"/>
    <property type="match status" value="1"/>
</dbReference>
<dbReference type="Gene3D" id="3.40.970.40">
    <property type="entry name" value="fibrinogen binding protein from staphylococcus aureus domain like"/>
    <property type="match status" value="1"/>
</dbReference>
<dbReference type="RefSeq" id="WP_236332308.1">
    <property type="nucleotide sequence ID" value="NZ_JAKIJS010000001.1"/>
</dbReference>
<evidence type="ECO:0000259" key="6">
    <source>
        <dbReference type="Pfam" id="PF05670"/>
    </source>
</evidence>
<dbReference type="HAMAP" id="MF_00844_B">
    <property type="entry name" value="RqcH_B"/>
    <property type="match status" value="1"/>
</dbReference>
<feature type="coiled-coil region" evidence="5">
    <location>
        <begin position="380"/>
        <end position="414"/>
    </location>
</feature>
<keyword evidence="3 5" id="KW-0694">RNA-binding</keyword>
<dbReference type="InterPro" id="IPR043682">
    <property type="entry name" value="RqcH_bacterial"/>
</dbReference>
<evidence type="ECO:0000256" key="3">
    <source>
        <dbReference type="ARBA" id="ARBA00022884"/>
    </source>
</evidence>
<feature type="domain" description="NFACT RNA-binding" evidence="6">
    <location>
        <begin position="452"/>
        <end position="540"/>
    </location>
</feature>
<dbReference type="Proteomes" id="UP001649381">
    <property type="component" value="Unassembled WGS sequence"/>
</dbReference>
<dbReference type="InterPro" id="IPR051608">
    <property type="entry name" value="RQC_Subunit_NEMF"/>
</dbReference>
<organism evidence="7 8">
    <name type="scientific">Pseudalkalibacillus berkeleyi</name>
    <dbReference type="NCBI Taxonomy" id="1069813"/>
    <lineage>
        <taxon>Bacteria</taxon>
        <taxon>Bacillati</taxon>
        <taxon>Bacillota</taxon>
        <taxon>Bacilli</taxon>
        <taxon>Bacillales</taxon>
        <taxon>Fictibacillaceae</taxon>
        <taxon>Pseudalkalibacillus</taxon>
    </lineage>
</organism>
<accession>A0ABS9GZF1</accession>
<comment type="subunit">
    <text evidence="5">Associates with stalled 50S ribosomal subunits. Binds to RqcP.</text>
</comment>
<sequence>MSFDGIMTRAITHELKEQVAQGKITKIYQPFPTELILVVRSKGKSHKILLSANASYPRVHLTEQQYENPKVPPMFCMLLRKHLEGGVIDQIEQPGMERMIIFHVAARNEIGDITHKRLIIEIMGRHSNITVIDADTNQILDCVKHIPPSQNRYRTMLPGSTYMFPPEQDKLNPLETDEETFIRKLDFNSGKIDKQIVQQFEGIAPLVANEIIARTKLGDRQSLSRSFVELMNNVNEHVYKPQMILTETKEYFSVVELTHIKGERSEFTSVSTMLDRFYFGKAERDRVKQRASDLEKFLRNELKKNQHKIPKLRSTLSNSEKADQFKLYGELITANIYQLDRGMNKAEVQNFYEEEAPLITVPLDTQKTPSENAQHYFKKYNKLKNSIQYIQQQLKETDDEIRYLESLLQQLESASASDVEEIREELEEGHYLKKRKNVRKRKKNDKPSIEKYLSSSNVEIWVGKNNKQNDYLTNKFANAYDIWLHTKDIPGSHVVIRNSEPDETTIMEAANIAAYFSKAKHSSSVPVDYTHVKHVKKPSGAKPGFVTYDNQKTVHITPDENLVYNLRHK</sequence>
<dbReference type="EMBL" id="JAKIJS010000001">
    <property type="protein sequence ID" value="MCF6137046.1"/>
    <property type="molecule type" value="Genomic_DNA"/>
</dbReference>
<reference evidence="7 8" key="1">
    <citation type="submission" date="2022-01" db="EMBL/GenBank/DDBJ databases">
        <title>Alkalihalobacillus sp. EGI L200015, a novel bacterium isolated from a salt lake sediment.</title>
        <authorList>
            <person name="Gao L."/>
            <person name="Fang B.-Z."/>
            <person name="Li W.-J."/>
        </authorList>
    </citation>
    <scope>NUCLEOTIDE SEQUENCE [LARGE SCALE GENOMIC DNA]</scope>
    <source>
        <strain evidence="7 8">KCTC 12718</strain>
    </source>
</reference>